<dbReference type="SUPFAM" id="SSF69645">
    <property type="entry name" value="Arp2/3 complex subunits"/>
    <property type="match status" value="2"/>
</dbReference>
<dbReference type="GO" id="GO:0005885">
    <property type="term" value="C:Arp2/3 protein complex"/>
    <property type="evidence" value="ECO:0000318"/>
    <property type="project" value="GO_Central"/>
</dbReference>
<dbReference type="OMA" id="FRSYFHY"/>
<dbReference type="EMBL" id="CH991550">
    <property type="protein sequence ID" value="EDQ89569.1"/>
    <property type="molecule type" value="Genomic_DNA"/>
</dbReference>
<evidence type="ECO:0000256" key="2">
    <source>
        <dbReference type="ARBA" id="ARBA00007192"/>
    </source>
</evidence>
<comment type="function">
    <text evidence="6">Functions as actin-binding component of the Arp2/3 complex which is involved in regulation of actin polymerization and together with an activating nucleation-promoting factor (NPF) mediates the formation of branched actin networks.</text>
</comment>
<dbReference type="GO" id="GO:0005200">
    <property type="term" value="F:structural constituent of cytoskeleton"/>
    <property type="evidence" value="ECO:0000318"/>
    <property type="project" value="GO_Central"/>
</dbReference>
<reference evidence="8 9" key="1">
    <citation type="journal article" date="2008" name="Nature">
        <title>The genome of the choanoflagellate Monosiga brevicollis and the origin of metazoans.</title>
        <authorList>
            <consortium name="JGI Sequencing"/>
            <person name="King N."/>
            <person name="Westbrook M.J."/>
            <person name="Young S.L."/>
            <person name="Kuo A."/>
            <person name="Abedin M."/>
            <person name="Chapman J."/>
            <person name="Fairclough S."/>
            <person name="Hellsten U."/>
            <person name="Isogai Y."/>
            <person name="Letunic I."/>
            <person name="Marr M."/>
            <person name="Pincus D."/>
            <person name="Putnam N."/>
            <person name="Rokas A."/>
            <person name="Wright K.J."/>
            <person name="Zuzow R."/>
            <person name="Dirks W."/>
            <person name="Good M."/>
            <person name="Goodstein D."/>
            <person name="Lemons D."/>
            <person name="Li W."/>
            <person name="Lyons J.B."/>
            <person name="Morris A."/>
            <person name="Nichols S."/>
            <person name="Richter D.J."/>
            <person name="Salamov A."/>
            <person name="Bork P."/>
            <person name="Lim W.A."/>
            <person name="Manning G."/>
            <person name="Miller W.T."/>
            <person name="McGinnis W."/>
            <person name="Shapiro H."/>
            <person name="Tjian R."/>
            <person name="Grigoriev I.V."/>
            <person name="Rokhsar D."/>
        </authorList>
    </citation>
    <scope>NUCLEOTIDE SEQUENCE [LARGE SCALE GENOMIC DNA]</scope>
    <source>
        <strain evidence="9">MX1 / ATCC 50154</strain>
    </source>
</reference>
<dbReference type="Proteomes" id="UP000001357">
    <property type="component" value="Unassembled WGS sequence"/>
</dbReference>
<dbReference type="AlphaFoldDB" id="A9UZ46"/>
<evidence type="ECO:0000256" key="5">
    <source>
        <dbReference type="ARBA" id="ARBA00023212"/>
    </source>
</evidence>
<evidence type="ECO:0000256" key="3">
    <source>
        <dbReference type="ARBA" id="ARBA00022490"/>
    </source>
</evidence>
<dbReference type="FunFam" id="3.30.1460.20:FF:000002">
    <property type="entry name" value="Arp2/3 complex 34 kDa subunit"/>
    <property type="match status" value="1"/>
</dbReference>
<evidence type="ECO:0000256" key="7">
    <source>
        <dbReference type="SAM" id="MobiDB-lite"/>
    </source>
</evidence>
<feature type="compositionally biased region" description="Basic and acidic residues" evidence="7">
    <location>
        <begin position="275"/>
        <end position="286"/>
    </location>
</feature>
<keyword evidence="9" id="KW-1185">Reference proteome</keyword>
<dbReference type="InterPro" id="IPR007188">
    <property type="entry name" value="ARPC2"/>
</dbReference>
<dbReference type="Pfam" id="PF04045">
    <property type="entry name" value="P34-Arc"/>
    <property type="match status" value="1"/>
</dbReference>
<dbReference type="GO" id="GO:0051015">
    <property type="term" value="F:actin filament binding"/>
    <property type="evidence" value="ECO:0000318"/>
    <property type="project" value="GO_Central"/>
</dbReference>
<name>A9UZ46_MONBE</name>
<feature type="region of interest" description="Disordered" evidence="7">
    <location>
        <begin position="275"/>
        <end position="297"/>
    </location>
</feature>
<evidence type="ECO:0000313" key="9">
    <source>
        <dbReference type="Proteomes" id="UP000001357"/>
    </source>
</evidence>
<organism evidence="8 9">
    <name type="scientific">Monosiga brevicollis</name>
    <name type="common">Choanoflagellate</name>
    <dbReference type="NCBI Taxonomy" id="81824"/>
    <lineage>
        <taxon>Eukaryota</taxon>
        <taxon>Choanoflagellata</taxon>
        <taxon>Craspedida</taxon>
        <taxon>Salpingoecidae</taxon>
        <taxon>Monosiga</taxon>
    </lineage>
</organism>
<dbReference type="GO" id="GO:0030041">
    <property type="term" value="P:actin filament polymerization"/>
    <property type="evidence" value="ECO:0007669"/>
    <property type="project" value="InterPro"/>
</dbReference>
<dbReference type="STRING" id="81824.A9UZ46"/>
<dbReference type="PANTHER" id="PTHR12058">
    <property type="entry name" value="ARP2/3 COMPLEX 34 KDA SUBUNIT"/>
    <property type="match status" value="1"/>
</dbReference>
<dbReference type="FunCoup" id="A9UZ46">
    <property type="interactions" value="1299"/>
</dbReference>
<comment type="subunit">
    <text evidence="6">Component of the Arp2/3 complex.</text>
</comment>
<dbReference type="eggNOG" id="KOG2826">
    <property type="taxonomic scope" value="Eukaryota"/>
</dbReference>
<comment type="similarity">
    <text evidence="2 6">Belongs to the ARPC2 family.</text>
</comment>
<comment type="subcellular location">
    <subcellularLocation>
        <location evidence="1 6">Cytoplasm</location>
        <location evidence="1 6">Cytoskeleton</location>
    </subcellularLocation>
</comment>
<keyword evidence="3 6" id="KW-0963">Cytoplasm</keyword>
<feature type="compositionally biased region" description="Polar residues" evidence="7">
    <location>
        <begin position="288"/>
        <end position="297"/>
    </location>
</feature>
<keyword evidence="4 6" id="KW-0009">Actin-binding</keyword>
<evidence type="ECO:0000256" key="1">
    <source>
        <dbReference type="ARBA" id="ARBA00004245"/>
    </source>
</evidence>
<dbReference type="Gene3D" id="3.30.1460.20">
    <property type="match status" value="2"/>
</dbReference>
<protein>
    <recommendedName>
        <fullName evidence="6">Arp2/3 complex 34 kDa subunit</fullName>
    </recommendedName>
</protein>
<dbReference type="GeneID" id="5890913"/>
<dbReference type="GO" id="GO:0034314">
    <property type="term" value="P:Arp2/3 complex-mediated actin nucleation"/>
    <property type="evidence" value="ECO:0000318"/>
    <property type="project" value="GO_Central"/>
</dbReference>
<gene>
    <name evidence="8" type="ORF">MONBRDRAFT_37027</name>
</gene>
<evidence type="ECO:0000256" key="4">
    <source>
        <dbReference type="ARBA" id="ARBA00023203"/>
    </source>
</evidence>
<proteinExistence type="inferred from homology"/>
<accession>A9UZ46</accession>
<keyword evidence="5 6" id="KW-0206">Cytoskeleton</keyword>
<dbReference type="InParanoid" id="A9UZ46"/>
<evidence type="ECO:0000256" key="6">
    <source>
        <dbReference type="RuleBase" id="RU364015"/>
    </source>
</evidence>
<dbReference type="KEGG" id="mbr:MONBRDRAFT_37027"/>
<dbReference type="FunFam" id="3.30.1460.20:FF:000004">
    <property type="entry name" value="Arp2/3 complex 34 kDa subunit"/>
    <property type="match status" value="1"/>
</dbReference>
<sequence length="297" mass="33820">MILQNRIIAETLEVRHNQLQEEKVDPVEVTIADFDGALYHLSNPEGDRNKVQISLGVKFYHELQPHGVNELMKREYGDMLVAPESGYDVTIVVDLAAMGADPTVTIMKAASLRRNCFAALFEKFFSMQQAGNIDEKAVLQFRDQETLYINVLKDRVTVIFSTLFSDADDVVIGKVFMQAFKDVRGKNPQAPQVLFSYLEPPRELEGTGALSGKNVGYVTFVLFPRHFEGAKKDSTIDLLHTFRDYLHYHIKCSKAYLHQRMRARTSELLKVLNRARPDSESKEKRTITGRTFSRSGR</sequence>
<evidence type="ECO:0000313" key="8">
    <source>
        <dbReference type="EMBL" id="EDQ89569.1"/>
    </source>
</evidence>
<dbReference type="InterPro" id="IPR034666">
    <property type="entry name" value="ARPC2/4"/>
</dbReference>
<dbReference type="PANTHER" id="PTHR12058:SF0">
    <property type="entry name" value="ACTIN-RELATED PROTEIN 2_3 COMPLEX SUBUNIT 2"/>
    <property type="match status" value="1"/>
</dbReference>
<dbReference type="RefSeq" id="XP_001745598.1">
    <property type="nucleotide sequence ID" value="XM_001745546.1"/>
</dbReference>